<dbReference type="Ensembl" id="ENSEBUT00000019820.1">
    <property type="protein sequence ID" value="ENSEBUP00000019244.1"/>
    <property type="gene ID" value="ENSEBUG00000011976.1"/>
</dbReference>
<dbReference type="InterPro" id="IPR003165">
    <property type="entry name" value="Piwi"/>
</dbReference>
<dbReference type="PANTHER" id="PTHR22891">
    <property type="entry name" value="EUKARYOTIC TRANSLATION INITIATION FACTOR 2C"/>
    <property type="match status" value="1"/>
</dbReference>
<dbReference type="InterPro" id="IPR012337">
    <property type="entry name" value="RNaseH-like_sf"/>
</dbReference>
<protein>
    <recommendedName>
        <fullName evidence="1">Piwi domain-containing protein</fullName>
    </recommendedName>
</protein>
<sequence>MQDVDWTRQLAQSNCSTPIHLKHWQILCTRRDTPKVMEFARMMIGVAAQMGIMIVQPQHKELQNDRTETFIRNISASFSASVQMVMCIFPSMRDDRYHAVKRLCCLQQPVPSQVVQTRTISNPKRVRSVAQKVVLQMNCKMGGVLWSVNIPLKSLMIVGLDVYHDTTKRMCSVAGVVASLNRLTYKMTHMYYNWPGAIRVPAPCKYAHRLAFLVGQSLHEAPAPELSNKLFFL</sequence>
<accession>A0A8C4QSU8</accession>
<dbReference type="SMART" id="SM00950">
    <property type="entry name" value="Piwi"/>
    <property type="match status" value="1"/>
</dbReference>
<name>A0A8C4QSU8_EPTBU</name>
<dbReference type="GeneTree" id="ENSGT00950000183200"/>
<keyword evidence="3" id="KW-1185">Reference proteome</keyword>
<feature type="domain" description="Piwi" evidence="1">
    <location>
        <begin position="84"/>
        <end position="181"/>
    </location>
</feature>
<proteinExistence type="predicted"/>
<dbReference type="Gene3D" id="3.40.50.2300">
    <property type="match status" value="1"/>
</dbReference>
<organism evidence="2 3">
    <name type="scientific">Eptatretus burgeri</name>
    <name type="common">Inshore hagfish</name>
    <dbReference type="NCBI Taxonomy" id="7764"/>
    <lineage>
        <taxon>Eukaryota</taxon>
        <taxon>Metazoa</taxon>
        <taxon>Chordata</taxon>
        <taxon>Craniata</taxon>
        <taxon>Vertebrata</taxon>
        <taxon>Cyclostomata</taxon>
        <taxon>Myxini</taxon>
        <taxon>Myxiniformes</taxon>
        <taxon>Myxinidae</taxon>
        <taxon>Eptatretinae</taxon>
        <taxon>Eptatretus</taxon>
    </lineage>
</organism>
<dbReference type="SUPFAM" id="SSF53098">
    <property type="entry name" value="Ribonuclease H-like"/>
    <property type="match status" value="2"/>
</dbReference>
<reference evidence="2" key="2">
    <citation type="submission" date="2025-09" db="UniProtKB">
        <authorList>
            <consortium name="Ensembl"/>
        </authorList>
    </citation>
    <scope>IDENTIFICATION</scope>
</reference>
<dbReference type="Proteomes" id="UP000694388">
    <property type="component" value="Unplaced"/>
</dbReference>
<evidence type="ECO:0000313" key="3">
    <source>
        <dbReference type="Proteomes" id="UP000694388"/>
    </source>
</evidence>
<dbReference type="PROSITE" id="PS50822">
    <property type="entry name" value="PIWI"/>
    <property type="match status" value="2"/>
</dbReference>
<dbReference type="Gene3D" id="3.30.420.10">
    <property type="entry name" value="Ribonuclease H-like superfamily/Ribonuclease H"/>
    <property type="match status" value="1"/>
</dbReference>
<dbReference type="GO" id="GO:0003676">
    <property type="term" value="F:nucleic acid binding"/>
    <property type="evidence" value="ECO:0007669"/>
    <property type="project" value="InterPro"/>
</dbReference>
<dbReference type="Pfam" id="PF02171">
    <property type="entry name" value="Piwi"/>
    <property type="match status" value="1"/>
</dbReference>
<evidence type="ECO:0000259" key="1">
    <source>
        <dbReference type="PROSITE" id="PS50822"/>
    </source>
</evidence>
<dbReference type="AlphaFoldDB" id="A0A8C4QSU8"/>
<dbReference type="InterPro" id="IPR036397">
    <property type="entry name" value="RNaseH_sf"/>
</dbReference>
<evidence type="ECO:0000313" key="2">
    <source>
        <dbReference type="Ensembl" id="ENSEBUP00000019244.1"/>
    </source>
</evidence>
<reference evidence="2" key="1">
    <citation type="submission" date="2025-08" db="UniProtKB">
        <authorList>
            <consortium name="Ensembl"/>
        </authorList>
    </citation>
    <scope>IDENTIFICATION</scope>
</reference>
<feature type="domain" description="Piwi" evidence="1">
    <location>
        <begin position="182"/>
        <end position="219"/>
    </location>
</feature>